<evidence type="ECO:0000313" key="7">
    <source>
        <dbReference type="Proteomes" id="UP000442694"/>
    </source>
</evidence>
<evidence type="ECO:0000313" key="6">
    <source>
        <dbReference type="EMBL" id="KAB8032125.1"/>
    </source>
</evidence>
<keyword evidence="3" id="KW-0808">Transferase</keyword>
<dbReference type="PANTHER" id="PTHR43369:SF2">
    <property type="entry name" value="PHOSPHORIBOSYLGLYCINAMIDE FORMYLTRANSFERASE"/>
    <property type="match status" value="1"/>
</dbReference>
<reference evidence="6 7" key="1">
    <citation type="submission" date="2019-10" db="EMBL/GenBank/DDBJ databases">
        <title>New genus of Silvanigrellaceae.</title>
        <authorList>
            <person name="Pitt A."/>
            <person name="Hahn M.W."/>
        </authorList>
    </citation>
    <scope>NUCLEOTIDE SEQUENCE [LARGE SCALE GENOMIC DNA]</scope>
    <source>
        <strain evidence="6 7">33A1-SZDP</strain>
    </source>
</reference>
<dbReference type="PANTHER" id="PTHR43369">
    <property type="entry name" value="PHOSPHORIBOSYLGLYCINAMIDE FORMYLTRANSFERASE"/>
    <property type="match status" value="1"/>
</dbReference>
<evidence type="ECO:0000259" key="5">
    <source>
        <dbReference type="Pfam" id="PF00551"/>
    </source>
</evidence>
<dbReference type="SUPFAM" id="SSF53328">
    <property type="entry name" value="Formyltransferase"/>
    <property type="match status" value="1"/>
</dbReference>
<evidence type="ECO:0000256" key="2">
    <source>
        <dbReference type="ARBA" id="ARBA00012254"/>
    </source>
</evidence>
<organism evidence="6 7">
    <name type="scientific">Fluviispira multicolorata</name>
    <dbReference type="NCBI Taxonomy" id="2654512"/>
    <lineage>
        <taxon>Bacteria</taxon>
        <taxon>Pseudomonadati</taxon>
        <taxon>Bdellovibrionota</taxon>
        <taxon>Oligoflexia</taxon>
        <taxon>Silvanigrellales</taxon>
        <taxon>Silvanigrellaceae</taxon>
        <taxon>Fluviispira</taxon>
    </lineage>
</organism>
<dbReference type="GO" id="GO:0005737">
    <property type="term" value="C:cytoplasm"/>
    <property type="evidence" value="ECO:0007669"/>
    <property type="project" value="TreeGrafter"/>
</dbReference>
<protein>
    <recommendedName>
        <fullName evidence="2">phosphoribosylglycinamide formyltransferase 1</fullName>
        <ecNumber evidence="2">2.1.2.2</ecNumber>
    </recommendedName>
</protein>
<evidence type="ECO:0000256" key="4">
    <source>
        <dbReference type="ARBA" id="ARBA00022755"/>
    </source>
</evidence>
<name>A0A833N7F6_9BACT</name>
<dbReference type="Proteomes" id="UP000442694">
    <property type="component" value="Unassembled WGS sequence"/>
</dbReference>
<keyword evidence="4" id="KW-0658">Purine biosynthesis</keyword>
<dbReference type="InterPro" id="IPR036477">
    <property type="entry name" value="Formyl_transf_N_sf"/>
</dbReference>
<evidence type="ECO:0000256" key="1">
    <source>
        <dbReference type="ARBA" id="ARBA00005054"/>
    </source>
</evidence>
<dbReference type="Pfam" id="PF00551">
    <property type="entry name" value="Formyl_trans_N"/>
    <property type="match status" value="1"/>
</dbReference>
<dbReference type="GO" id="GO:0006189">
    <property type="term" value="P:'de novo' IMP biosynthetic process"/>
    <property type="evidence" value="ECO:0007669"/>
    <property type="project" value="TreeGrafter"/>
</dbReference>
<evidence type="ECO:0000256" key="3">
    <source>
        <dbReference type="ARBA" id="ARBA00022679"/>
    </source>
</evidence>
<dbReference type="RefSeq" id="WP_152212318.1">
    <property type="nucleotide sequence ID" value="NZ_WFLN01000005.1"/>
</dbReference>
<sequence length="192" mass="21637">MIVVFASGSGTNFEAIATAFPEQIIALICNKETAPVINKAHAKNIPCFVISHNKFSSRADHEIEIINKLKTLKNIKVIALAGYMRVLSPTFFKELKKITPTPLLINLHPANLEKYKGAHAYEHAVENKYNKWELTVHEVIEELDSGRVLNSTEFEIYPNESSAQVQARVRPLEHKLLIDTLSKILFTESLSQ</sequence>
<keyword evidence="7" id="KW-1185">Reference proteome</keyword>
<gene>
    <name evidence="6" type="ORF">GCL57_05615</name>
</gene>
<dbReference type="EMBL" id="WFLN01000005">
    <property type="protein sequence ID" value="KAB8032125.1"/>
    <property type="molecule type" value="Genomic_DNA"/>
</dbReference>
<comment type="caution">
    <text evidence="6">The sequence shown here is derived from an EMBL/GenBank/DDBJ whole genome shotgun (WGS) entry which is preliminary data.</text>
</comment>
<dbReference type="GO" id="GO:0004644">
    <property type="term" value="F:phosphoribosylglycinamide formyltransferase activity"/>
    <property type="evidence" value="ECO:0007669"/>
    <property type="project" value="UniProtKB-EC"/>
</dbReference>
<dbReference type="InterPro" id="IPR002376">
    <property type="entry name" value="Formyl_transf_N"/>
</dbReference>
<dbReference type="AlphaFoldDB" id="A0A833N7F6"/>
<dbReference type="Gene3D" id="3.40.50.170">
    <property type="entry name" value="Formyl transferase, N-terminal domain"/>
    <property type="match status" value="1"/>
</dbReference>
<dbReference type="EC" id="2.1.2.2" evidence="2"/>
<accession>A0A833N7F6</accession>
<feature type="domain" description="Formyl transferase N-terminal" evidence="5">
    <location>
        <begin position="2"/>
        <end position="180"/>
    </location>
</feature>
<proteinExistence type="predicted"/>
<comment type="pathway">
    <text evidence="1">Purine metabolism; IMP biosynthesis via de novo pathway; N(2)-formyl-N(1)-(5-phospho-D-ribosyl)glycinamide from N(1)-(5-phospho-D-ribosyl)glycinamide (10-formyl THF route): step 1/1.</text>
</comment>